<dbReference type="AlphaFoldDB" id="A0A2S6N5Z9"/>
<dbReference type="RefSeq" id="WP_104508402.1">
    <property type="nucleotide sequence ID" value="NZ_JACIGC010000001.1"/>
</dbReference>
<evidence type="ECO:0000313" key="2">
    <source>
        <dbReference type="Proteomes" id="UP000239089"/>
    </source>
</evidence>
<organism evidence="1 2">
    <name type="scientific">Rhodoblastus sphagnicola</name>
    <dbReference type="NCBI Taxonomy" id="333368"/>
    <lineage>
        <taxon>Bacteria</taxon>
        <taxon>Pseudomonadati</taxon>
        <taxon>Pseudomonadota</taxon>
        <taxon>Alphaproteobacteria</taxon>
        <taxon>Hyphomicrobiales</taxon>
        <taxon>Rhodoblastaceae</taxon>
        <taxon>Rhodoblastus</taxon>
    </lineage>
</organism>
<dbReference type="Proteomes" id="UP000239089">
    <property type="component" value="Unassembled WGS sequence"/>
</dbReference>
<proteinExistence type="predicted"/>
<sequence>MSLLVPALARAQASRLEVAHFFATLDACRNSGVFSAADCAAAFDRVAALMRERAPRFSDRIDCVLSFRSCERQDGSFRPAMLGVEMIKGRRRPIAMPALAVETPAGLFADPKPEAASPEPNDAPRRPRSARASPYGDLVVNANLLAPNGPPTLANYRRLILSSRLIGARAAAR</sequence>
<keyword evidence="2" id="KW-1185">Reference proteome</keyword>
<accession>A0A2S6N5Z9</accession>
<reference evidence="1 2" key="1">
    <citation type="journal article" date="2018" name="Arch. Microbiol.">
        <title>New insights into the metabolic potential of the phototrophic purple bacterium Rhodopila globiformis DSM 161(T) from its draft genome sequence and evidence for a vanadium-dependent nitrogenase.</title>
        <authorList>
            <person name="Imhoff J.F."/>
            <person name="Rahn T."/>
            <person name="Kunzel S."/>
            <person name="Neulinger S.C."/>
        </authorList>
    </citation>
    <scope>NUCLEOTIDE SEQUENCE [LARGE SCALE GENOMIC DNA]</scope>
    <source>
        <strain evidence="1 2">DSM 16996</strain>
    </source>
</reference>
<gene>
    <name evidence="1" type="ORF">CCR94_13590</name>
</gene>
<dbReference type="Pfam" id="PF06693">
    <property type="entry name" value="DUF1190"/>
    <property type="match status" value="1"/>
</dbReference>
<dbReference type="EMBL" id="NHSJ01000084">
    <property type="protein sequence ID" value="PPQ30040.1"/>
    <property type="molecule type" value="Genomic_DNA"/>
</dbReference>
<name>A0A2S6N5Z9_9HYPH</name>
<protein>
    <submittedName>
        <fullName evidence="1">Uncharacterized protein</fullName>
    </submittedName>
</protein>
<evidence type="ECO:0000313" key="1">
    <source>
        <dbReference type="EMBL" id="PPQ30040.1"/>
    </source>
</evidence>
<dbReference type="OrthoDB" id="8446793at2"/>
<dbReference type="InterPro" id="IPR009576">
    <property type="entry name" value="Biofilm_formation_YgiB"/>
</dbReference>
<comment type="caution">
    <text evidence="1">The sequence shown here is derived from an EMBL/GenBank/DDBJ whole genome shotgun (WGS) entry which is preliminary data.</text>
</comment>